<dbReference type="InterPro" id="IPR017972">
    <property type="entry name" value="Cyt_P450_CS"/>
</dbReference>
<evidence type="ECO:0000256" key="18">
    <source>
        <dbReference type="ARBA" id="ARBA00050881"/>
    </source>
</evidence>
<dbReference type="EC" id="1.14.14.24" evidence="21"/>
<keyword evidence="9" id="KW-0492">Microsome</keyword>
<dbReference type="PaxDb" id="8355-A0A1L8GIA0"/>
<evidence type="ECO:0000256" key="14">
    <source>
        <dbReference type="ARBA" id="ARBA00023136"/>
    </source>
</evidence>
<dbReference type="AGR" id="Xenbase:XB-GENE-6486124"/>
<keyword evidence="8" id="KW-0256">Endoplasmic reticulum</keyword>
<evidence type="ECO:0000256" key="15">
    <source>
        <dbReference type="ARBA" id="ARBA00050118"/>
    </source>
</evidence>
<protein>
    <recommendedName>
        <fullName evidence="22">Vitamin D 25-hydroxylase</fullName>
        <ecNumber evidence="21">1.14.14.24</ecNumber>
    </recommendedName>
    <alternativeName>
        <fullName evidence="23">Cytochrome P450 2R1</fullName>
    </alternativeName>
</protein>
<keyword evidence="7 24" id="KW-0479">Metal-binding</keyword>
<comment type="similarity">
    <text evidence="4 25">Belongs to the cytochrome P450 family.</text>
</comment>
<dbReference type="GO" id="GO:0005506">
    <property type="term" value="F:iron ion binding"/>
    <property type="evidence" value="ECO:0007669"/>
    <property type="project" value="InterPro"/>
</dbReference>
<comment type="catalytic activity">
    <reaction evidence="15">
        <text>alfacalcidol + reduced [NADPH--hemoprotein reductase] + O2 = calcitriol + oxidized [NADPH--hemoprotein reductase] + H2O + H(+)</text>
        <dbReference type="Rhea" id="RHEA:49272"/>
        <dbReference type="Rhea" id="RHEA-COMP:11964"/>
        <dbReference type="Rhea" id="RHEA-COMP:11965"/>
        <dbReference type="ChEBI" id="CHEBI:15377"/>
        <dbReference type="ChEBI" id="CHEBI:15378"/>
        <dbReference type="ChEBI" id="CHEBI:15379"/>
        <dbReference type="ChEBI" id="CHEBI:17823"/>
        <dbReference type="ChEBI" id="CHEBI:31186"/>
        <dbReference type="ChEBI" id="CHEBI:57618"/>
        <dbReference type="ChEBI" id="CHEBI:58210"/>
    </reaction>
    <physiologicalReaction direction="left-to-right" evidence="15">
        <dbReference type="Rhea" id="RHEA:49273"/>
    </physiologicalReaction>
</comment>
<evidence type="ECO:0000256" key="3">
    <source>
        <dbReference type="ARBA" id="ARBA00004524"/>
    </source>
</evidence>
<dbReference type="Proteomes" id="UP000186698">
    <property type="component" value="Chromosome 4L"/>
</dbReference>
<dbReference type="PRINTS" id="PR00463">
    <property type="entry name" value="EP450I"/>
</dbReference>
<dbReference type="STRING" id="8355.A0A1L8GIA0"/>
<evidence type="ECO:0000256" key="16">
    <source>
        <dbReference type="ARBA" id="ARBA00050140"/>
    </source>
</evidence>
<keyword evidence="12 25" id="KW-0503">Monooxygenase</keyword>
<keyword evidence="26" id="KW-1185">Reference proteome</keyword>
<organism evidence="26 27">
    <name type="scientific">Xenopus laevis</name>
    <name type="common">African clawed frog</name>
    <dbReference type="NCBI Taxonomy" id="8355"/>
    <lineage>
        <taxon>Eukaryota</taxon>
        <taxon>Metazoa</taxon>
        <taxon>Chordata</taxon>
        <taxon>Craniata</taxon>
        <taxon>Vertebrata</taxon>
        <taxon>Euteleostomi</taxon>
        <taxon>Amphibia</taxon>
        <taxon>Batrachia</taxon>
        <taxon>Anura</taxon>
        <taxon>Pipoidea</taxon>
        <taxon>Pipidae</taxon>
        <taxon>Xenopodinae</taxon>
        <taxon>Xenopus</taxon>
        <taxon>Xenopus</taxon>
    </lineage>
</organism>
<evidence type="ECO:0000256" key="20">
    <source>
        <dbReference type="ARBA" id="ARBA00060543"/>
    </source>
</evidence>
<dbReference type="GO" id="GO:0030343">
    <property type="term" value="F:vitamin D3 25-hydroxylase activity"/>
    <property type="evidence" value="ECO:0007669"/>
    <property type="project" value="UniProtKB-ARBA"/>
</dbReference>
<evidence type="ECO:0000256" key="23">
    <source>
        <dbReference type="ARBA" id="ARBA00083017"/>
    </source>
</evidence>
<comment type="pathway">
    <text evidence="20">Hormone biosynthesis; vitamin D biosynthesis.</text>
</comment>
<comment type="cofactor">
    <cofactor evidence="1 24">
        <name>heme</name>
        <dbReference type="ChEBI" id="CHEBI:30413"/>
    </cofactor>
</comment>
<dbReference type="Gene3D" id="1.10.630.10">
    <property type="entry name" value="Cytochrome P450"/>
    <property type="match status" value="1"/>
</dbReference>
<comment type="catalytic activity">
    <reaction evidence="17">
        <text>vitamin D2 + reduced [NADPH--hemoprotein reductase] + O2 = 25-hydroxyvitamin D2 + oxidized [NADPH--hemoprotein reductase] + H2O + H(+)</text>
        <dbReference type="Rhea" id="RHEA:46580"/>
        <dbReference type="Rhea" id="RHEA-COMP:11964"/>
        <dbReference type="Rhea" id="RHEA-COMP:11965"/>
        <dbReference type="ChEBI" id="CHEBI:15377"/>
        <dbReference type="ChEBI" id="CHEBI:15378"/>
        <dbReference type="ChEBI" id="CHEBI:15379"/>
        <dbReference type="ChEBI" id="CHEBI:28934"/>
        <dbReference type="ChEBI" id="CHEBI:57618"/>
        <dbReference type="ChEBI" id="CHEBI:58210"/>
        <dbReference type="ChEBI" id="CHEBI:86319"/>
    </reaction>
    <physiologicalReaction direction="left-to-right" evidence="17">
        <dbReference type="Rhea" id="RHEA:46581"/>
    </physiologicalReaction>
</comment>
<evidence type="ECO:0000256" key="21">
    <source>
        <dbReference type="ARBA" id="ARBA00066438"/>
    </source>
</evidence>
<keyword evidence="10 25" id="KW-0560">Oxidoreductase</keyword>
<evidence type="ECO:0000256" key="17">
    <source>
        <dbReference type="ARBA" id="ARBA00050415"/>
    </source>
</evidence>
<proteinExistence type="inferred from homology"/>
<keyword evidence="13" id="KW-0443">Lipid metabolism</keyword>
<evidence type="ECO:0000256" key="5">
    <source>
        <dbReference type="ARBA" id="ARBA00011738"/>
    </source>
</evidence>
<dbReference type="GO" id="GO:0020037">
    <property type="term" value="F:heme binding"/>
    <property type="evidence" value="ECO:0007669"/>
    <property type="project" value="InterPro"/>
</dbReference>
<dbReference type="PANTHER" id="PTHR24300">
    <property type="entry name" value="CYTOCHROME P450 508A4-RELATED"/>
    <property type="match status" value="1"/>
</dbReference>
<dbReference type="Bgee" id="108713716">
    <property type="expression patterns" value="Expressed in egg cell and 19 other cell types or tissues"/>
</dbReference>
<dbReference type="PRINTS" id="PR00385">
    <property type="entry name" value="P450"/>
</dbReference>
<evidence type="ECO:0000256" key="2">
    <source>
        <dbReference type="ARBA" id="ARBA00004406"/>
    </source>
</evidence>
<comment type="subcellular location">
    <subcellularLocation>
        <location evidence="2">Endoplasmic reticulum membrane</location>
        <topology evidence="2">Peripheral membrane protein</topology>
    </subcellularLocation>
    <subcellularLocation>
        <location evidence="3">Microsome membrane</location>
    </subcellularLocation>
</comment>
<dbReference type="SUPFAM" id="SSF48264">
    <property type="entry name" value="Cytochrome P450"/>
    <property type="match status" value="1"/>
</dbReference>
<evidence type="ECO:0000256" key="8">
    <source>
        <dbReference type="ARBA" id="ARBA00022824"/>
    </source>
</evidence>
<evidence type="ECO:0000256" key="13">
    <source>
        <dbReference type="ARBA" id="ARBA00023098"/>
    </source>
</evidence>
<evidence type="ECO:0000256" key="7">
    <source>
        <dbReference type="ARBA" id="ARBA00022723"/>
    </source>
</evidence>
<dbReference type="CDD" id="cd20661">
    <property type="entry name" value="CYP2R1"/>
    <property type="match status" value="1"/>
</dbReference>
<dbReference type="FunFam" id="1.10.630.10:FF:000030">
    <property type="entry name" value="vitamin D 25-hydroxylase isoform X1"/>
    <property type="match status" value="1"/>
</dbReference>
<dbReference type="GeneID" id="108713716"/>
<evidence type="ECO:0000313" key="28">
    <source>
        <dbReference type="Xenbase" id="XB-GENE-6486124"/>
    </source>
</evidence>
<evidence type="ECO:0000256" key="10">
    <source>
        <dbReference type="ARBA" id="ARBA00023002"/>
    </source>
</evidence>
<evidence type="ECO:0000256" key="22">
    <source>
        <dbReference type="ARBA" id="ARBA00069698"/>
    </source>
</evidence>
<dbReference type="InterPro" id="IPR036396">
    <property type="entry name" value="Cyt_P450_sf"/>
</dbReference>
<dbReference type="GO" id="GO:0006082">
    <property type="term" value="P:organic acid metabolic process"/>
    <property type="evidence" value="ECO:0007669"/>
    <property type="project" value="TreeGrafter"/>
</dbReference>
<evidence type="ECO:0000256" key="4">
    <source>
        <dbReference type="ARBA" id="ARBA00010617"/>
    </source>
</evidence>
<feature type="binding site" description="axial binding residue" evidence="24">
    <location>
        <position position="524"/>
    </location>
    <ligand>
        <name>heme</name>
        <dbReference type="ChEBI" id="CHEBI:30413"/>
    </ligand>
    <ligandPart>
        <name>Fe</name>
        <dbReference type="ChEBI" id="CHEBI:18248"/>
    </ligandPart>
</feature>
<dbReference type="PANTHER" id="PTHR24300:SF48">
    <property type="entry name" value="VITAMIN D 25-HYDROXYLASE"/>
    <property type="match status" value="1"/>
</dbReference>
<dbReference type="Pfam" id="PF00067">
    <property type="entry name" value="p450"/>
    <property type="match status" value="1"/>
</dbReference>
<gene>
    <name evidence="27 28" type="primary">cyp2r1.L</name>
</gene>
<sequence length="577" mass="65532">MSQNKERNNEVFVGKARAGHWPIRTQQAPVRAEVGSDCTWRLFNSALGRSQGREESEGAGVDPNGAVMVPDQGREGPWDPVTMFPPIPLVAFVAAAASLLLVGFLVRHIVKQRRPRGFPPGPPGIPLIGNILALSSDPHVYMKKQSNIHGQIFSLDLGGISTVVLNGYDSVKECLVRQSDVFADRPSLPLFKKLTNMGGLLNAKYGRCWTEHRKLAVSCFRNFGYSQKSFENKISEECLFFLDAVDTYKGKSFDPKHLVTIAVSNVSNLILFGERFRYDDNDFLHMIEIFSENIELATSSWVFLYNAFPIIGLLPFGKHQQLFRNASEVYDFLLQIIGRFSENHKPQSPRHFIDAYIDEMERNESDPDSTYSMENLIFSVGELIIAGTETTTNVLRWAMLFMALYPNIQGQVQKEIDAAVGLNRIPTLEEKSKMPYTEAVLHEILRFCNIAPLGIFHATSRDTVVRGYSIPEGTTVITNLYSVHFDEKYWTDPEIFYPERFLDSAGQFTKKEAFVPFSLGRRHCLGEQLARMEMYLFFTSLLQRFHLHFPQGFVPNLRPKLGMTLQPYPYVICAERR</sequence>
<evidence type="ECO:0000256" key="12">
    <source>
        <dbReference type="ARBA" id="ARBA00023033"/>
    </source>
</evidence>
<evidence type="ECO:0000256" key="1">
    <source>
        <dbReference type="ARBA" id="ARBA00001971"/>
    </source>
</evidence>
<comment type="function">
    <text evidence="19">A cytochrome P450 monooxygenase involved in activation of vitamin D precursors. Catalyzes hydroxylation at C-25 of both forms of vitamin D, vitamin D(2) and D(3) (calciol). Can metabolize vitamin D analogs/prodrugs 1alpha-hydroxyvitamin D(2) (doxercalciferol) and 1alpha-hydroxyvitamin D(3) (alfacalcidol) forming 25-hydroxy derivatives. Mechanistically, uses molecular oxygen inserting one oxygen atom into a substrate, and reducing the second into a water molecule, with two electrons provided by NADPH via cytochrome P450 reductase (CPR; NADPH-ferrihemoprotein reductase).</text>
</comment>
<evidence type="ECO:0000256" key="19">
    <source>
        <dbReference type="ARBA" id="ARBA00059364"/>
    </source>
</evidence>
<comment type="catalytic activity">
    <reaction evidence="16">
        <text>1alpha-hydroxyvitamin D2 + reduced [NADPH--hemoprotein reductase] + O2 = 1alpha,25-dihydroxyvitamin D2 + oxidized [NADPH--hemoprotein reductase] + H2O + H(+)</text>
        <dbReference type="Rhea" id="RHEA:46584"/>
        <dbReference type="Rhea" id="RHEA-COMP:11964"/>
        <dbReference type="Rhea" id="RHEA-COMP:11965"/>
        <dbReference type="ChEBI" id="CHEBI:4712"/>
        <dbReference type="ChEBI" id="CHEBI:15377"/>
        <dbReference type="ChEBI" id="CHEBI:15378"/>
        <dbReference type="ChEBI" id="CHEBI:15379"/>
        <dbReference type="ChEBI" id="CHEBI:57618"/>
        <dbReference type="ChEBI" id="CHEBI:58210"/>
        <dbReference type="ChEBI" id="CHEBI:86320"/>
    </reaction>
    <physiologicalReaction direction="left-to-right" evidence="16">
        <dbReference type="Rhea" id="RHEA:46585"/>
    </physiologicalReaction>
</comment>
<dbReference type="OrthoDB" id="1055148at2759"/>
<dbReference type="GO" id="GO:0006805">
    <property type="term" value="P:xenobiotic metabolic process"/>
    <property type="evidence" value="ECO:0007669"/>
    <property type="project" value="TreeGrafter"/>
</dbReference>
<evidence type="ECO:0000313" key="26">
    <source>
        <dbReference type="Proteomes" id="UP000186698"/>
    </source>
</evidence>
<comment type="subunit">
    <text evidence="5">Homodimer.</text>
</comment>
<reference evidence="27" key="1">
    <citation type="submission" date="2025-08" db="UniProtKB">
        <authorList>
            <consortium name="RefSeq"/>
        </authorList>
    </citation>
    <scope>IDENTIFICATION</scope>
    <source>
        <strain evidence="27">J_2021</strain>
        <tissue evidence="27">Erythrocytes</tissue>
    </source>
</reference>
<dbReference type="InterPro" id="IPR050182">
    <property type="entry name" value="Cytochrome_P450_fam2"/>
</dbReference>
<evidence type="ECO:0000256" key="25">
    <source>
        <dbReference type="RuleBase" id="RU000461"/>
    </source>
</evidence>
<dbReference type="GO" id="GO:0016712">
    <property type="term" value="F:oxidoreductase activity, acting on paired donors, with incorporation or reduction of molecular oxygen, reduced flavin or flavoprotein as one donor, and incorporation of one atom of oxygen"/>
    <property type="evidence" value="ECO:0007669"/>
    <property type="project" value="TreeGrafter"/>
</dbReference>
<evidence type="ECO:0000256" key="6">
    <source>
        <dbReference type="ARBA" id="ARBA00022617"/>
    </source>
</evidence>
<comment type="catalytic activity">
    <reaction evidence="18">
        <text>calciol + reduced [NADPH--hemoprotein reductase] + O2 = calcidiol + oxidized [NADPH--hemoprotein reductase] + H2O + H(+)</text>
        <dbReference type="Rhea" id="RHEA:32903"/>
        <dbReference type="Rhea" id="RHEA-COMP:11964"/>
        <dbReference type="Rhea" id="RHEA-COMP:11965"/>
        <dbReference type="ChEBI" id="CHEBI:15377"/>
        <dbReference type="ChEBI" id="CHEBI:15378"/>
        <dbReference type="ChEBI" id="CHEBI:15379"/>
        <dbReference type="ChEBI" id="CHEBI:17933"/>
        <dbReference type="ChEBI" id="CHEBI:28940"/>
        <dbReference type="ChEBI" id="CHEBI:57618"/>
        <dbReference type="ChEBI" id="CHEBI:58210"/>
        <dbReference type="EC" id="1.14.14.24"/>
    </reaction>
    <physiologicalReaction direction="left-to-right" evidence="18">
        <dbReference type="Rhea" id="RHEA:32904"/>
    </physiologicalReaction>
</comment>
<evidence type="ECO:0000256" key="11">
    <source>
        <dbReference type="ARBA" id="ARBA00023004"/>
    </source>
</evidence>
<dbReference type="CTD" id="108713716"/>
<accession>A0A1L8GIA0</accession>
<dbReference type="GO" id="GO:0005789">
    <property type="term" value="C:endoplasmic reticulum membrane"/>
    <property type="evidence" value="ECO:0007669"/>
    <property type="project" value="UniProtKB-SubCell"/>
</dbReference>
<dbReference type="RefSeq" id="XP_018112725.1">
    <property type="nucleotide sequence ID" value="XM_018257236.2"/>
</dbReference>
<dbReference type="InterPro" id="IPR002401">
    <property type="entry name" value="Cyt_P450_E_grp-I"/>
</dbReference>
<keyword evidence="11 24" id="KW-0408">Iron</keyword>
<dbReference type="AlphaFoldDB" id="A0A1L8GIA0"/>
<evidence type="ECO:0000313" key="27">
    <source>
        <dbReference type="RefSeq" id="XP_018112725.1"/>
    </source>
</evidence>
<evidence type="ECO:0000256" key="24">
    <source>
        <dbReference type="PIRSR" id="PIRSR602401-1"/>
    </source>
</evidence>
<dbReference type="PROSITE" id="PS00086">
    <property type="entry name" value="CYTOCHROME_P450"/>
    <property type="match status" value="1"/>
</dbReference>
<dbReference type="OMA" id="RQEMYIG"/>
<evidence type="ECO:0000256" key="9">
    <source>
        <dbReference type="ARBA" id="ARBA00022848"/>
    </source>
</evidence>
<keyword evidence="6 24" id="KW-0349">Heme</keyword>
<dbReference type="Xenbase" id="XB-GENE-6486124">
    <property type="gene designation" value="cyp2r1.L"/>
</dbReference>
<name>A0A1L8GIA0_XENLA</name>
<dbReference type="InterPro" id="IPR001128">
    <property type="entry name" value="Cyt_P450"/>
</dbReference>
<keyword evidence="14" id="KW-0472">Membrane</keyword>